<dbReference type="InterPro" id="IPR044399">
    <property type="entry name" value="Mb-like_M"/>
</dbReference>
<name>A0ABM1JV93_GEKJA</name>
<protein>
    <recommendedName>
        <fullName evidence="3">superoxide dismutase</fullName>
        <ecNumber evidence="3">1.15.1.1</ecNumber>
    </recommendedName>
    <alternativeName>
        <fullName evidence="10">Nitrite reductase CYGB</fullName>
    </alternativeName>
    <alternativeName>
        <fullName evidence="12">Pseudoperoxidase CYGB</fullName>
    </alternativeName>
    <alternativeName>
        <fullName evidence="11">Superoxide dismutase CYGB</fullName>
    </alternativeName>
</protein>
<keyword evidence="5 16" id="KW-0349">Heme</keyword>
<evidence type="ECO:0000256" key="2">
    <source>
        <dbReference type="ARBA" id="ARBA00011245"/>
    </source>
</evidence>
<dbReference type="Pfam" id="PF00042">
    <property type="entry name" value="Globin"/>
    <property type="match status" value="1"/>
</dbReference>
<evidence type="ECO:0000256" key="17">
    <source>
        <dbReference type="SAM" id="MobiDB-lite"/>
    </source>
</evidence>
<sequence>MAAAPASSGGRGKAGPGELSPPALTPDDQETLHYLWERMFEEADETGRLVVIKFFTDYPETKQYFKTIPTEGGLHNNSLVAFHGRRVMVAVNQVFENLDNWKQTCKLLECLVDSHKNVHRVPVVLFQAMFRSLLSVCQDLLGNEFTDEMLVSWEKLFRALYEEIVAAYARNHLG</sequence>
<evidence type="ECO:0000256" key="11">
    <source>
        <dbReference type="ARBA" id="ARBA00044562"/>
    </source>
</evidence>
<evidence type="ECO:0000256" key="3">
    <source>
        <dbReference type="ARBA" id="ARBA00012682"/>
    </source>
</evidence>
<dbReference type="Gene3D" id="1.10.490.10">
    <property type="entry name" value="Globins"/>
    <property type="match status" value="1"/>
</dbReference>
<evidence type="ECO:0000256" key="6">
    <source>
        <dbReference type="ARBA" id="ARBA00022621"/>
    </source>
</evidence>
<evidence type="ECO:0000256" key="10">
    <source>
        <dbReference type="ARBA" id="ARBA00044551"/>
    </source>
</evidence>
<comment type="similarity">
    <text evidence="1 16">Belongs to the globin family.</text>
</comment>
<comment type="catalytic activity">
    <reaction evidence="14">
        <text>Fe(III)-heme b-[protein] + nitric oxide + H2O = Fe(II)-heme b-[protein] + nitrite + 2 H(+)</text>
        <dbReference type="Rhea" id="RHEA:77711"/>
        <dbReference type="Rhea" id="RHEA-COMP:18975"/>
        <dbReference type="Rhea" id="RHEA-COMP:18976"/>
        <dbReference type="ChEBI" id="CHEBI:15377"/>
        <dbReference type="ChEBI" id="CHEBI:15378"/>
        <dbReference type="ChEBI" id="CHEBI:16301"/>
        <dbReference type="ChEBI" id="CHEBI:16480"/>
        <dbReference type="ChEBI" id="CHEBI:55376"/>
        <dbReference type="ChEBI" id="CHEBI:60344"/>
    </reaction>
    <physiologicalReaction direction="right-to-left" evidence="14">
        <dbReference type="Rhea" id="RHEA:77713"/>
    </physiologicalReaction>
</comment>
<evidence type="ECO:0000256" key="16">
    <source>
        <dbReference type="RuleBase" id="RU000356"/>
    </source>
</evidence>
<evidence type="ECO:0000256" key="1">
    <source>
        <dbReference type="ARBA" id="ARBA00008705"/>
    </source>
</evidence>
<evidence type="ECO:0000313" key="20">
    <source>
        <dbReference type="RefSeq" id="XP_015265380.1"/>
    </source>
</evidence>
<dbReference type="PANTHER" id="PTHR46783">
    <property type="entry name" value="CYTOGLOBIN"/>
    <property type="match status" value="1"/>
</dbReference>
<evidence type="ECO:0000259" key="18">
    <source>
        <dbReference type="PROSITE" id="PS01033"/>
    </source>
</evidence>
<evidence type="ECO:0000256" key="9">
    <source>
        <dbReference type="ARBA" id="ARBA00044448"/>
    </source>
</evidence>
<dbReference type="Proteomes" id="UP000694871">
    <property type="component" value="Unplaced"/>
</dbReference>
<keyword evidence="8" id="KW-0408">Iron</keyword>
<dbReference type="InterPro" id="IPR013314">
    <property type="entry name" value="Globin_lamprey/hagfish"/>
</dbReference>
<keyword evidence="4 16" id="KW-0813">Transport</keyword>
<dbReference type="PANTHER" id="PTHR46783:SF3">
    <property type="entry name" value="GLOBIN FAMILY PROFILE DOMAIN-CONTAINING PROTEIN"/>
    <property type="match status" value="1"/>
</dbReference>
<evidence type="ECO:0000256" key="12">
    <source>
        <dbReference type="ARBA" id="ARBA00044569"/>
    </source>
</evidence>
<comment type="catalytic activity">
    <reaction evidence="9">
        <text>Fe(II)-heme b-[protein] + nitric oxide + O2 = Fe(III)-heme b-[protein] + nitrate</text>
        <dbReference type="Rhea" id="RHEA:78091"/>
        <dbReference type="Rhea" id="RHEA-COMP:18975"/>
        <dbReference type="Rhea" id="RHEA-COMP:18976"/>
        <dbReference type="ChEBI" id="CHEBI:15379"/>
        <dbReference type="ChEBI" id="CHEBI:16480"/>
        <dbReference type="ChEBI" id="CHEBI:17632"/>
        <dbReference type="ChEBI" id="CHEBI:55376"/>
        <dbReference type="ChEBI" id="CHEBI:60344"/>
    </reaction>
    <physiologicalReaction direction="left-to-right" evidence="9">
        <dbReference type="Rhea" id="RHEA:78092"/>
    </physiologicalReaction>
</comment>
<evidence type="ECO:0000256" key="15">
    <source>
        <dbReference type="ARBA" id="ARBA00049899"/>
    </source>
</evidence>
<gene>
    <name evidence="20" type="primary">LOC107109297</name>
</gene>
<evidence type="ECO:0000313" key="19">
    <source>
        <dbReference type="Proteomes" id="UP000694871"/>
    </source>
</evidence>
<comment type="subunit">
    <text evidence="2">Monomer.</text>
</comment>
<feature type="region of interest" description="Disordered" evidence="17">
    <location>
        <begin position="1"/>
        <end position="26"/>
    </location>
</feature>
<feature type="domain" description="Globin" evidence="18">
    <location>
        <begin position="23"/>
        <end position="169"/>
    </location>
</feature>
<dbReference type="GeneID" id="107109297"/>
<evidence type="ECO:0000256" key="4">
    <source>
        <dbReference type="ARBA" id="ARBA00022448"/>
    </source>
</evidence>
<evidence type="ECO:0000256" key="7">
    <source>
        <dbReference type="ARBA" id="ARBA00022723"/>
    </source>
</evidence>
<evidence type="ECO:0000256" key="14">
    <source>
        <dbReference type="ARBA" id="ARBA00048118"/>
    </source>
</evidence>
<proteinExistence type="inferred from homology"/>
<dbReference type="CDD" id="cd01040">
    <property type="entry name" value="Mb-like"/>
    <property type="match status" value="1"/>
</dbReference>
<dbReference type="SUPFAM" id="SSF46458">
    <property type="entry name" value="Globin-like"/>
    <property type="match status" value="1"/>
</dbReference>
<comment type="catalytic activity">
    <reaction evidence="13">
        <text>2 superoxide + 2 H(+) = H2O2 + O2</text>
        <dbReference type="Rhea" id="RHEA:20696"/>
        <dbReference type="ChEBI" id="CHEBI:15378"/>
        <dbReference type="ChEBI" id="CHEBI:15379"/>
        <dbReference type="ChEBI" id="CHEBI:16240"/>
        <dbReference type="ChEBI" id="CHEBI:18421"/>
        <dbReference type="EC" id="1.15.1.1"/>
    </reaction>
    <physiologicalReaction direction="left-to-right" evidence="13">
        <dbReference type="Rhea" id="RHEA:20697"/>
    </physiologicalReaction>
</comment>
<accession>A0ABM1JV93</accession>
<dbReference type="InterPro" id="IPR009050">
    <property type="entry name" value="Globin-like_sf"/>
</dbReference>
<organism evidence="19 20">
    <name type="scientific">Gekko japonicus</name>
    <name type="common">Schlegel's Japanese gecko</name>
    <dbReference type="NCBI Taxonomy" id="146911"/>
    <lineage>
        <taxon>Eukaryota</taxon>
        <taxon>Metazoa</taxon>
        <taxon>Chordata</taxon>
        <taxon>Craniata</taxon>
        <taxon>Vertebrata</taxon>
        <taxon>Euteleostomi</taxon>
        <taxon>Lepidosauria</taxon>
        <taxon>Squamata</taxon>
        <taxon>Bifurcata</taxon>
        <taxon>Gekkota</taxon>
        <taxon>Gekkonidae</taxon>
        <taxon>Gekkoninae</taxon>
        <taxon>Gekko</taxon>
    </lineage>
</organism>
<comment type="catalytic activity">
    <reaction evidence="15">
        <text>H2O2 + AH2 = A + 2 H2O</text>
        <dbReference type="Rhea" id="RHEA:30275"/>
        <dbReference type="ChEBI" id="CHEBI:13193"/>
        <dbReference type="ChEBI" id="CHEBI:15377"/>
        <dbReference type="ChEBI" id="CHEBI:16240"/>
        <dbReference type="ChEBI" id="CHEBI:17499"/>
    </reaction>
    <physiologicalReaction direction="left-to-right" evidence="15">
        <dbReference type="Rhea" id="RHEA:30276"/>
    </physiologicalReaction>
</comment>
<dbReference type="RefSeq" id="XP_015265380.1">
    <property type="nucleotide sequence ID" value="XM_015409894.1"/>
</dbReference>
<reference evidence="20" key="1">
    <citation type="submission" date="2025-08" db="UniProtKB">
        <authorList>
            <consortium name="RefSeq"/>
        </authorList>
    </citation>
    <scope>IDENTIFICATION</scope>
</reference>
<keyword evidence="19" id="KW-1185">Reference proteome</keyword>
<dbReference type="InterPro" id="IPR012292">
    <property type="entry name" value="Globin/Proto"/>
</dbReference>
<keyword evidence="7" id="KW-0479">Metal-binding</keyword>
<keyword evidence="6 16" id="KW-0561">Oxygen transport</keyword>
<dbReference type="InterPro" id="IPR000971">
    <property type="entry name" value="Globin"/>
</dbReference>
<evidence type="ECO:0000256" key="5">
    <source>
        <dbReference type="ARBA" id="ARBA00022617"/>
    </source>
</evidence>
<evidence type="ECO:0000256" key="8">
    <source>
        <dbReference type="ARBA" id="ARBA00023004"/>
    </source>
</evidence>
<dbReference type="PROSITE" id="PS01033">
    <property type="entry name" value="GLOBIN"/>
    <property type="match status" value="1"/>
</dbReference>
<dbReference type="EC" id="1.15.1.1" evidence="3"/>
<evidence type="ECO:0000256" key="13">
    <source>
        <dbReference type="ARBA" id="ARBA00047393"/>
    </source>
</evidence>